<comment type="caution">
    <text evidence="1">The sequence shown here is derived from an EMBL/GenBank/DDBJ whole genome shotgun (WGS) entry which is preliminary data.</text>
</comment>
<keyword evidence="2" id="KW-1185">Reference proteome</keyword>
<sequence length="153" mass="17343">MIKNVRFEAFGSWPRHKSKRRPSPSPASFPLIFKPPFLSDRKTMRRDIGRRFLGGGWEPVRERYSEDVDSAARSHKSPMTPKKPALLIIQCTGCVPCSPLPPFGDQQGTERPEKKIPPCLVHIRDLSIDYGNAVEIPLKHGNISRPESHDHLI</sequence>
<evidence type="ECO:0000313" key="1">
    <source>
        <dbReference type="EMBL" id="KAF7285133.1"/>
    </source>
</evidence>
<organism evidence="1 2">
    <name type="scientific">Rhynchophorus ferrugineus</name>
    <name type="common">Red palm weevil</name>
    <name type="synonym">Curculio ferrugineus</name>
    <dbReference type="NCBI Taxonomy" id="354439"/>
    <lineage>
        <taxon>Eukaryota</taxon>
        <taxon>Metazoa</taxon>
        <taxon>Ecdysozoa</taxon>
        <taxon>Arthropoda</taxon>
        <taxon>Hexapoda</taxon>
        <taxon>Insecta</taxon>
        <taxon>Pterygota</taxon>
        <taxon>Neoptera</taxon>
        <taxon>Endopterygota</taxon>
        <taxon>Coleoptera</taxon>
        <taxon>Polyphaga</taxon>
        <taxon>Cucujiformia</taxon>
        <taxon>Curculionidae</taxon>
        <taxon>Dryophthorinae</taxon>
        <taxon>Rhynchophorus</taxon>
    </lineage>
</organism>
<protein>
    <submittedName>
        <fullName evidence="1">Uncharacterized protein</fullName>
    </submittedName>
</protein>
<reference evidence="1" key="1">
    <citation type="submission" date="2020-08" db="EMBL/GenBank/DDBJ databases">
        <title>Genome sequencing and assembly of the red palm weevil Rhynchophorus ferrugineus.</title>
        <authorList>
            <person name="Dias G.B."/>
            <person name="Bergman C.M."/>
            <person name="Manee M."/>
        </authorList>
    </citation>
    <scope>NUCLEOTIDE SEQUENCE</scope>
    <source>
        <strain evidence="1">AA-2017</strain>
        <tissue evidence="1">Whole larva</tissue>
    </source>
</reference>
<dbReference type="EMBL" id="JAACXV010000061">
    <property type="protein sequence ID" value="KAF7285133.1"/>
    <property type="molecule type" value="Genomic_DNA"/>
</dbReference>
<accession>A0A834MIL9</accession>
<dbReference type="Proteomes" id="UP000625711">
    <property type="component" value="Unassembled WGS sequence"/>
</dbReference>
<name>A0A834MIL9_RHYFE</name>
<gene>
    <name evidence="1" type="ORF">GWI33_011984</name>
</gene>
<dbReference type="AlphaFoldDB" id="A0A834MIL9"/>
<evidence type="ECO:0000313" key="2">
    <source>
        <dbReference type="Proteomes" id="UP000625711"/>
    </source>
</evidence>
<proteinExistence type="predicted"/>